<evidence type="ECO:0000256" key="4">
    <source>
        <dbReference type="ARBA" id="ARBA00049984"/>
    </source>
</evidence>
<gene>
    <name evidence="5" type="ORF">P691DRAFT_774139</name>
</gene>
<name>A0A9P6C3J4_9AGAR</name>
<dbReference type="InterPro" id="IPR036748">
    <property type="entry name" value="MTH938-like_sf"/>
</dbReference>
<dbReference type="PANTHER" id="PTHR21192:SF2">
    <property type="entry name" value="NADH DEHYDROGENASE [UBIQUINONE] 1 ALPHA SUBCOMPLEX ASSEMBLY FACTOR 3"/>
    <property type="match status" value="1"/>
</dbReference>
<dbReference type="CDD" id="cd05125">
    <property type="entry name" value="Mth938_2P1-like"/>
    <property type="match status" value="1"/>
</dbReference>
<evidence type="ECO:0000256" key="1">
    <source>
        <dbReference type="ARBA" id="ARBA00004173"/>
    </source>
</evidence>
<comment type="similarity">
    <text evidence="4">Belongs to the NDUFAF3 family.</text>
</comment>
<sequence length="203" mass="22762">MSLRVLPRAFALPLRGLATRATCPRTLRRSHIVTRGIRTTPALRDRSFTNLLADDVPPPVQVSSITDEGIILADGLLLPGACIFHDGHVFLWDVPPKLWEEWTEARFEFFEAIVPRPEIIVLGTGRTSALPPPFLRSFLTKLGIQLEVMDTRNACSTYNLLSEEGRHVAAALMPLTPRSWQRSKTAEKESHTPIQYTSIDKII</sequence>
<dbReference type="SUPFAM" id="SSF64076">
    <property type="entry name" value="MTH938-like"/>
    <property type="match status" value="1"/>
</dbReference>
<keyword evidence="6" id="KW-1185">Reference proteome</keyword>
<comment type="caution">
    <text evidence="5">The sequence shown here is derived from an EMBL/GenBank/DDBJ whole genome shotgun (WGS) entry which is preliminary data.</text>
</comment>
<accession>A0A9P6C3J4</accession>
<dbReference type="OrthoDB" id="20681at2759"/>
<keyword evidence="3" id="KW-0496">Mitochondrion</keyword>
<dbReference type="Gene3D" id="3.40.1230.10">
    <property type="entry name" value="MTH938-like"/>
    <property type="match status" value="1"/>
</dbReference>
<dbReference type="Proteomes" id="UP000807342">
    <property type="component" value="Unassembled WGS sequence"/>
</dbReference>
<dbReference type="AlphaFoldDB" id="A0A9P6C3J4"/>
<dbReference type="InterPro" id="IPR034095">
    <property type="entry name" value="NDUF3"/>
</dbReference>
<protein>
    <recommendedName>
        <fullName evidence="2">NADH dehydrogenase [ubiquinone] 1 alpha subcomplex assembly factor 3</fullName>
    </recommendedName>
</protein>
<dbReference type="Pfam" id="PF04430">
    <property type="entry name" value="DUF498"/>
    <property type="match status" value="1"/>
</dbReference>
<dbReference type="GO" id="GO:0032981">
    <property type="term" value="P:mitochondrial respiratory chain complex I assembly"/>
    <property type="evidence" value="ECO:0007669"/>
    <property type="project" value="InterPro"/>
</dbReference>
<dbReference type="GO" id="GO:0005743">
    <property type="term" value="C:mitochondrial inner membrane"/>
    <property type="evidence" value="ECO:0007669"/>
    <property type="project" value="TreeGrafter"/>
</dbReference>
<evidence type="ECO:0000256" key="2">
    <source>
        <dbReference type="ARBA" id="ARBA00021776"/>
    </source>
</evidence>
<reference evidence="5" key="1">
    <citation type="submission" date="2020-11" db="EMBL/GenBank/DDBJ databases">
        <authorList>
            <consortium name="DOE Joint Genome Institute"/>
            <person name="Ahrendt S."/>
            <person name="Riley R."/>
            <person name="Andreopoulos W."/>
            <person name="Labutti K."/>
            <person name="Pangilinan J."/>
            <person name="Ruiz-Duenas F.J."/>
            <person name="Barrasa J.M."/>
            <person name="Sanchez-Garcia M."/>
            <person name="Camarero S."/>
            <person name="Miyauchi S."/>
            <person name="Serrano A."/>
            <person name="Linde D."/>
            <person name="Babiker R."/>
            <person name="Drula E."/>
            <person name="Ayuso-Fernandez I."/>
            <person name="Pacheco R."/>
            <person name="Padilla G."/>
            <person name="Ferreira P."/>
            <person name="Barriuso J."/>
            <person name="Kellner H."/>
            <person name="Castanera R."/>
            <person name="Alfaro M."/>
            <person name="Ramirez L."/>
            <person name="Pisabarro A.G."/>
            <person name="Kuo A."/>
            <person name="Tritt A."/>
            <person name="Lipzen A."/>
            <person name="He G."/>
            <person name="Yan M."/>
            <person name="Ng V."/>
            <person name="Cullen D."/>
            <person name="Martin F."/>
            <person name="Rosso M.-N."/>
            <person name="Henrissat B."/>
            <person name="Hibbett D."/>
            <person name="Martinez A.T."/>
            <person name="Grigoriev I.V."/>
        </authorList>
    </citation>
    <scope>NUCLEOTIDE SEQUENCE</scope>
    <source>
        <strain evidence="5">MF-IS2</strain>
    </source>
</reference>
<comment type="subcellular location">
    <subcellularLocation>
        <location evidence="1">Mitochondrion</location>
    </subcellularLocation>
</comment>
<organism evidence="5 6">
    <name type="scientific">Macrolepiota fuliginosa MF-IS2</name>
    <dbReference type="NCBI Taxonomy" id="1400762"/>
    <lineage>
        <taxon>Eukaryota</taxon>
        <taxon>Fungi</taxon>
        <taxon>Dikarya</taxon>
        <taxon>Basidiomycota</taxon>
        <taxon>Agaricomycotina</taxon>
        <taxon>Agaricomycetes</taxon>
        <taxon>Agaricomycetidae</taxon>
        <taxon>Agaricales</taxon>
        <taxon>Agaricineae</taxon>
        <taxon>Agaricaceae</taxon>
        <taxon>Macrolepiota</taxon>
    </lineage>
</organism>
<evidence type="ECO:0000313" key="6">
    <source>
        <dbReference type="Proteomes" id="UP000807342"/>
    </source>
</evidence>
<dbReference type="PANTHER" id="PTHR21192">
    <property type="entry name" value="NUCLEAR PROTEIN E3-3"/>
    <property type="match status" value="1"/>
</dbReference>
<evidence type="ECO:0000256" key="3">
    <source>
        <dbReference type="ARBA" id="ARBA00023128"/>
    </source>
</evidence>
<dbReference type="EMBL" id="MU151111">
    <property type="protein sequence ID" value="KAF9450157.1"/>
    <property type="molecule type" value="Genomic_DNA"/>
</dbReference>
<proteinExistence type="inferred from homology"/>
<dbReference type="InterPro" id="IPR007523">
    <property type="entry name" value="NDUFAF3/AAMDC"/>
</dbReference>
<evidence type="ECO:0000313" key="5">
    <source>
        <dbReference type="EMBL" id="KAF9450157.1"/>
    </source>
</evidence>